<keyword evidence="6" id="KW-0479">Metal-binding</keyword>
<dbReference type="SMART" id="SM00486">
    <property type="entry name" value="POLBc"/>
    <property type="match status" value="1"/>
</dbReference>
<evidence type="ECO:0000256" key="6">
    <source>
        <dbReference type="ARBA" id="ARBA00022723"/>
    </source>
</evidence>
<comment type="similarity">
    <text evidence="2 12">Belongs to the DNA polymerase type-B family.</text>
</comment>
<gene>
    <name evidence="18" type="ORF">Rsub_02451</name>
</gene>
<dbReference type="GO" id="GO:0005658">
    <property type="term" value="C:alpha DNA polymerase:primase complex"/>
    <property type="evidence" value="ECO:0007669"/>
    <property type="project" value="TreeGrafter"/>
</dbReference>
<dbReference type="Gene3D" id="1.10.287.690">
    <property type="entry name" value="Helix hairpin bin"/>
    <property type="match status" value="1"/>
</dbReference>
<dbReference type="SUPFAM" id="SSF56672">
    <property type="entry name" value="DNA/RNA polymerases"/>
    <property type="match status" value="1"/>
</dbReference>
<evidence type="ECO:0000256" key="12">
    <source>
        <dbReference type="RuleBase" id="RU000442"/>
    </source>
</evidence>
<dbReference type="CDD" id="cd05532">
    <property type="entry name" value="POLBc_alpha"/>
    <property type="match status" value="1"/>
</dbReference>
<evidence type="ECO:0000256" key="9">
    <source>
        <dbReference type="ARBA" id="ARBA00022932"/>
    </source>
</evidence>
<comment type="subcellular location">
    <subcellularLocation>
        <location evidence="1">Nucleus</location>
    </subcellularLocation>
</comment>
<evidence type="ECO:0000313" key="19">
    <source>
        <dbReference type="Proteomes" id="UP000247498"/>
    </source>
</evidence>
<evidence type="ECO:0000259" key="16">
    <source>
        <dbReference type="Pfam" id="PF08996"/>
    </source>
</evidence>
<evidence type="ECO:0000256" key="13">
    <source>
        <dbReference type="SAM" id="MobiDB-lite"/>
    </source>
</evidence>
<evidence type="ECO:0000259" key="15">
    <source>
        <dbReference type="Pfam" id="PF03104"/>
    </source>
</evidence>
<dbReference type="Gene3D" id="3.30.70.2820">
    <property type="match status" value="1"/>
</dbReference>
<feature type="region of interest" description="Disordered" evidence="13">
    <location>
        <begin position="1767"/>
        <end position="1792"/>
    </location>
</feature>
<feature type="domain" description="DNA-directed DNA polymerase family B exonuclease" evidence="15">
    <location>
        <begin position="621"/>
        <end position="889"/>
    </location>
</feature>
<dbReference type="PRINTS" id="PR00106">
    <property type="entry name" value="DNAPOLB"/>
</dbReference>
<feature type="domain" description="DNA polymerase alpha catalytic subunit N-terminal" evidence="17">
    <location>
        <begin position="19"/>
        <end position="73"/>
    </location>
</feature>
<proteinExistence type="inferred from homology"/>
<evidence type="ECO:0000256" key="5">
    <source>
        <dbReference type="ARBA" id="ARBA00022705"/>
    </source>
</evidence>
<dbReference type="GO" id="GO:0000166">
    <property type="term" value="F:nucleotide binding"/>
    <property type="evidence" value="ECO:0007669"/>
    <property type="project" value="InterPro"/>
</dbReference>
<dbReference type="NCBIfam" id="TIGR00592">
    <property type="entry name" value="pol2"/>
    <property type="match status" value="1"/>
</dbReference>
<feature type="compositionally biased region" description="Low complexity" evidence="13">
    <location>
        <begin position="176"/>
        <end position="187"/>
    </location>
</feature>
<dbReference type="OrthoDB" id="6755010at2759"/>
<dbReference type="GO" id="GO:0008270">
    <property type="term" value="F:zinc ion binding"/>
    <property type="evidence" value="ECO:0007669"/>
    <property type="project" value="UniProtKB-KW"/>
</dbReference>
<dbReference type="Gene3D" id="2.40.50.730">
    <property type="match status" value="1"/>
</dbReference>
<feature type="compositionally biased region" description="Gly residues" evidence="13">
    <location>
        <begin position="290"/>
        <end position="299"/>
    </location>
</feature>
<dbReference type="InterPro" id="IPR006133">
    <property type="entry name" value="DNA-dir_DNA_pol_B_exonuc"/>
</dbReference>
<evidence type="ECO:0000256" key="1">
    <source>
        <dbReference type="ARBA" id="ARBA00004123"/>
    </source>
</evidence>
<feature type="compositionally biased region" description="Gly residues" evidence="13">
    <location>
        <begin position="1669"/>
        <end position="1678"/>
    </location>
</feature>
<keyword evidence="4 12" id="KW-0548">Nucleotidyltransferase</keyword>
<dbReference type="SUPFAM" id="SSF53098">
    <property type="entry name" value="Ribonuclease H-like"/>
    <property type="match status" value="1"/>
</dbReference>
<dbReference type="FunCoup" id="A0A2V0NZV2">
    <property type="interactions" value="1681"/>
</dbReference>
<comment type="caution">
    <text evidence="18">The sequence shown here is derived from an EMBL/GenBank/DDBJ whole genome shotgun (WGS) entry which is preliminary data.</text>
</comment>
<organism evidence="18 19">
    <name type="scientific">Raphidocelis subcapitata</name>
    <dbReference type="NCBI Taxonomy" id="307507"/>
    <lineage>
        <taxon>Eukaryota</taxon>
        <taxon>Viridiplantae</taxon>
        <taxon>Chlorophyta</taxon>
        <taxon>core chlorophytes</taxon>
        <taxon>Chlorophyceae</taxon>
        <taxon>CS clade</taxon>
        <taxon>Sphaeropleales</taxon>
        <taxon>Selenastraceae</taxon>
        <taxon>Raphidocelis</taxon>
    </lineage>
</organism>
<feature type="compositionally biased region" description="Gly residues" evidence="13">
    <location>
        <begin position="1443"/>
        <end position="1465"/>
    </location>
</feature>
<evidence type="ECO:0000256" key="7">
    <source>
        <dbReference type="ARBA" id="ARBA00022771"/>
    </source>
</evidence>
<feature type="domain" description="DNA-directed DNA polymerase family B multifunctional" evidence="14">
    <location>
        <begin position="955"/>
        <end position="1505"/>
    </location>
</feature>
<keyword evidence="9 12" id="KW-0239">DNA-directed DNA polymerase</keyword>
<evidence type="ECO:0000256" key="4">
    <source>
        <dbReference type="ARBA" id="ARBA00022695"/>
    </source>
</evidence>
<keyword evidence="19" id="KW-1185">Reference proteome</keyword>
<dbReference type="InterPro" id="IPR042087">
    <property type="entry name" value="DNA_pol_B_thumb"/>
</dbReference>
<dbReference type="GO" id="GO:0003887">
    <property type="term" value="F:DNA-directed DNA polymerase activity"/>
    <property type="evidence" value="ECO:0007669"/>
    <property type="project" value="UniProtKB-KW"/>
</dbReference>
<feature type="compositionally biased region" description="Gly residues" evidence="13">
    <location>
        <begin position="144"/>
        <end position="157"/>
    </location>
</feature>
<evidence type="ECO:0000256" key="2">
    <source>
        <dbReference type="ARBA" id="ARBA00005755"/>
    </source>
</evidence>
<sequence length="1792" mass="183995">MERSRRNVQSRSAKLAPVLEELKAAREGGAKRASTFQVKQEDAVFDVVDEEQYEQLLAKRRMETAEFVEDDDGAFLAGEDDTMFGGGEEEGDGDGEGDGAAGSRKRKDGKGKDGNAAKKKAVEKDPRARDRMQAMFAKAAARGGVRGGAGGAGGSGGADASTDALLDDILSGLGGSAPAASSKPAAGHAGGANPFARPSAARTQALPAPAAGSLGGPAAAPRPQITKTFTRQPAAARGGAAAGGAPPQIKQERPSAAAPRRAPAAALGADADGGRAEEGAAPMDEDFGGDDFGFGGGEEGAGEERAPAAAAAPAPGATAGGGSGGGEFSFDTPGKGVKPEPLGSPIRVGASASAAPGADEKPKQAQPGDAGAEAPAADGMAANRSRMFADSPAPAADAAAASAHGWQELCDLEGAAGGADGAAAAAEAEAAAAAAEGAAGSSDGLPLDADGSMPYYLIDAYENPDRPDTLYLFGKAWWQGKWASCCALVPNMHRSLLVVPAPHVFGDASGEIAALEAAAREQAAAAAAGGEGGAAAAAGEGQDARLELLKLLHGRASDLKAELRALLLRHGVRSMRVVPVKRNYAFEDPGVAHGEQWVLKVRYPASEPMLPSGLQGEHFRSIFGARQSLLEALLLKRRVMGPGWVLLQAPRRKEGTAMVSWCKLEVEIPSPKALLAGKHPAAAELRARRPPPPLTAAALTLRLHTDPRTQQPEILAASVVHLTGVHADTPMPREEWNTPRLLRNFSLVRKLEGRPWPPGYEAAAAADNASPRGQLNGGGMVLPQPNERALLGCLLAKLQALDADILVGHNISAFDLSVLLHRLQALKVPLWSRVGRLRRSGFPKLTGGGHIFGGGASAGLLTCLAGRLLCDTYLSARDLVREVDYTLKTLASSLLGETRQEVSPAQVAAAFDSAPGLRALLSAGESDAWLALGLMFHLSVLPLSKQLANLSGSVWSRVLQGARSQRIESLLLHEFHRRKFLLPDKTWGGGKGDGGAAAAAGKGGKGKAAKAGKAAKTEPGADDGAADDGPPLPHDDDGGDDDATAGAGAGGAAAAAGGGKRAKGPQYAGGLVLEPKKGLYDKIVIMLDFNSLYPSIIQEYNICFTTVQRPPDGSIPPLPSVAGGGAGGGGAAAGSAPLPLVIQGLVQERRKVKAQMKGAKGPADYQRLNIQQQALKLTANSMYGCLGFTNSRFYARPLAELITSQGREILQSTVDLVANMGGGLEVVYGDTDSIMIHTGTDDLAAARALGASIKREVNKRYRLLEIELDAVFRTMLLLKKKKYAAVKVEPTPSGGLTEVLEAKGLDIVRRDWCPLSKDAGNYALQQILSGQPKEDVVAAVHEYLRGVRRQLDEGSVPLGKFVITKQLTKRLDEYPDARVQPHVQVAMRRRAAGKRDGTSPGETVPYVICVRLEAAQGPAAAGEAGAAAGEGQQQQQQQEEASGSGGAGGAGGGRPAVASGSGGGHIAERAFHPDELREDPTLAIDRDYYLGQQVHPVVTRLCAPIEGTDPQRLAECLGLDPSRFSAGPGAGGSGGGGGGMQWLREEALMASGSLLDSDAHYASCAPLVLTAPNGTRFEFKGVRAALKSGSGGDTLLSPPDAIGDESAAVSGARLANQALLAARALVVQYYEGRLVAEDDPHQPPTRDVSLAPPPPDAPPGAVPAPPAAAGGGGGGRGGVLVSREVTEDSLYTHLCHYHRLLDASGALDALPDRAVRDQAAKELGAPVLQALDTAAKAVGALRDASAYRWVDLGRLFGRLGKARPGGAGAGAGAGAAAGGARPAGTPLSAARR</sequence>
<feature type="compositionally biased region" description="Low complexity" evidence="13">
    <location>
        <begin position="364"/>
        <end position="377"/>
    </location>
</feature>
<feature type="compositionally biased region" description="Low complexity" evidence="13">
    <location>
        <begin position="200"/>
        <end position="221"/>
    </location>
</feature>
<dbReference type="Gene3D" id="1.10.132.60">
    <property type="entry name" value="DNA polymerase family B, C-terminal domain"/>
    <property type="match status" value="1"/>
</dbReference>
<dbReference type="GO" id="GO:0003682">
    <property type="term" value="F:chromatin binding"/>
    <property type="evidence" value="ECO:0007669"/>
    <property type="project" value="TreeGrafter"/>
</dbReference>
<feature type="compositionally biased region" description="Gly residues" evidence="13">
    <location>
        <begin position="318"/>
        <end position="327"/>
    </location>
</feature>
<dbReference type="PANTHER" id="PTHR45861">
    <property type="entry name" value="DNA POLYMERASE ALPHA CATALYTIC SUBUNIT"/>
    <property type="match status" value="1"/>
</dbReference>
<feature type="compositionally biased region" description="Basic and acidic residues" evidence="13">
    <location>
        <begin position="110"/>
        <end position="132"/>
    </location>
</feature>
<dbReference type="InterPro" id="IPR038256">
    <property type="entry name" value="Pol_alpha_znc_sf"/>
</dbReference>
<keyword evidence="7" id="KW-0863">Zinc-finger</keyword>
<dbReference type="EMBL" id="BDRX01000016">
    <property type="protein sequence ID" value="GBF90345.1"/>
    <property type="molecule type" value="Genomic_DNA"/>
</dbReference>
<dbReference type="InterPro" id="IPR006172">
    <property type="entry name" value="DNA-dir_DNA_pol_B"/>
</dbReference>
<dbReference type="Gene3D" id="3.90.1600.10">
    <property type="entry name" value="Palm domain of DNA polymerase"/>
    <property type="match status" value="1"/>
</dbReference>
<dbReference type="Gene3D" id="1.10.3200.20">
    <property type="entry name" value="DNA Polymerase alpha, zinc finger"/>
    <property type="match status" value="1"/>
</dbReference>
<feature type="region of interest" description="Disordered" evidence="13">
    <location>
        <begin position="1421"/>
        <end position="1474"/>
    </location>
</feature>
<accession>A0A2V0NZV2</accession>
<keyword evidence="10 12" id="KW-0238">DNA-binding</keyword>
<comment type="catalytic activity">
    <reaction evidence="12">
        <text>DNA(n) + a 2'-deoxyribonucleoside 5'-triphosphate = DNA(n+1) + diphosphate</text>
        <dbReference type="Rhea" id="RHEA:22508"/>
        <dbReference type="Rhea" id="RHEA-COMP:17339"/>
        <dbReference type="Rhea" id="RHEA-COMP:17340"/>
        <dbReference type="ChEBI" id="CHEBI:33019"/>
        <dbReference type="ChEBI" id="CHEBI:61560"/>
        <dbReference type="ChEBI" id="CHEBI:173112"/>
        <dbReference type="EC" id="2.7.7.7"/>
    </reaction>
</comment>
<dbReference type="InParanoid" id="A0A2V0NZV2"/>
<evidence type="ECO:0000256" key="8">
    <source>
        <dbReference type="ARBA" id="ARBA00022833"/>
    </source>
</evidence>
<keyword evidence="11" id="KW-0539">Nucleus</keyword>
<dbReference type="InterPro" id="IPR043502">
    <property type="entry name" value="DNA/RNA_pol_sf"/>
</dbReference>
<dbReference type="CDD" id="cd05776">
    <property type="entry name" value="DNA_polB_alpha_exo"/>
    <property type="match status" value="1"/>
</dbReference>
<feature type="domain" description="Zinc finger DNA-directed DNA polymerase family B alpha" evidence="16">
    <location>
        <begin position="1555"/>
        <end position="1756"/>
    </location>
</feature>
<dbReference type="PANTHER" id="PTHR45861:SF1">
    <property type="entry name" value="DNA POLYMERASE ALPHA CATALYTIC SUBUNIT"/>
    <property type="match status" value="1"/>
</dbReference>
<feature type="region of interest" description="Disordered" evidence="13">
    <location>
        <begin position="1636"/>
        <end position="1679"/>
    </location>
</feature>
<feature type="region of interest" description="Disordered" evidence="13">
    <location>
        <begin position="991"/>
        <end position="1068"/>
    </location>
</feature>
<feature type="region of interest" description="Disordered" evidence="13">
    <location>
        <begin position="176"/>
        <end position="377"/>
    </location>
</feature>
<evidence type="ECO:0000256" key="10">
    <source>
        <dbReference type="ARBA" id="ARBA00023125"/>
    </source>
</evidence>
<dbReference type="GO" id="GO:0006272">
    <property type="term" value="P:leading strand elongation"/>
    <property type="evidence" value="ECO:0007669"/>
    <property type="project" value="TreeGrafter"/>
</dbReference>
<feature type="compositionally biased region" description="Acidic residues" evidence="13">
    <location>
        <begin position="70"/>
        <end position="97"/>
    </location>
</feature>
<dbReference type="EC" id="2.7.7.7" evidence="12"/>
<feature type="compositionally biased region" description="Low complexity" evidence="13">
    <location>
        <begin position="307"/>
        <end position="317"/>
    </location>
</feature>
<evidence type="ECO:0000256" key="11">
    <source>
        <dbReference type="ARBA" id="ARBA00023242"/>
    </source>
</evidence>
<keyword evidence="8" id="KW-0862">Zinc</keyword>
<feature type="compositionally biased region" description="Pro residues" evidence="13">
    <location>
        <begin position="1651"/>
        <end position="1666"/>
    </location>
</feature>
<dbReference type="InterPro" id="IPR017964">
    <property type="entry name" value="DNA-dir_DNA_pol_B_CS"/>
</dbReference>
<dbReference type="GO" id="GO:0003688">
    <property type="term" value="F:DNA replication origin binding"/>
    <property type="evidence" value="ECO:0007669"/>
    <property type="project" value="TreeGrafter"/>
</dbReference>
<dbReference type="PROSITE" id="PS00116">
    <property type="entry name" value="DNA_POLYMERASE_B"/>
    <property type="match status" value="1"/>
</dbReference>
<dbReference type="Pfam" id="PF00136">
    <property type="entry name" value="DNA_pol_B"/>
    <property type="match status" value="1"/>
</dbReference>
<evidence type="ECO:0000313" key="18">
    <source>
        <dbReference type="EMBL" id="GBF90345.1"/>
    </source>
</evidence>
<dbReference type="InterPro" id="IPR006134">
    <property type="entry name" value="DNA-dir_DNA_pol_B_multi_dom"/>
</dbReference>
<feature type="compositionally biased region" description="Low complexity" evidence="13">
    <location>
        <begin position="1421"/>
        <end position="1442"/>
    </location>
</feature>
<dbReference type="InterPro" id="IPR012337">
    <property type="entry name" value="RNaseH-like_sf"/>
</dbReference>
<dbReference type="Pfam" id="PF08996">
    <property type="entry name" value="zf-DNA_Pol"/>
    <property type="match status" value="1"/>
</dbReference>
<dbReference type="InterPro" id="IPR045846">
    <property type="entry name" value="POLBc_alpha"/>
</dbReference>
<evidence type="ECO:0000259" key="14">
    <source>
        <dbReference type="Pfam" id="PF00136"/>
    </source>
</evidence>
<evidence type="ECO:0000259" key="17">
    <source>
        <dbReference type="Pfam" id="PF12254"/>
    </source>
</evidence>
<feature type="compositionally biased region" description="Gly residues" evidence="13">
    <location>
        <begin position="1047"/>
        <end position="1059"/>
    </location>
</feature>
<dbReference type="InterPro" id="IPR024647">
    <property type="entry name" value="DNA_pol_a_cat_su_N"/>
</dbReference>
<dbReference type="Proteomes" id="UP000247498">
    <property type="component" value="Unassembled WGS sequence"/>
</dbReference>
<name>A0A2V0NZV2_9CHLO</name>
<evidence type="ECO:0000256" key="3">
    <source>
        <dbReference type="ARBA" id="ARBA00022679"/>
    </source>
</evidence>
<dbReference type="Pfam" id="PF12254">
    <property type="entry name" value="DNA_pol_alpha_N"/>
    <property type="match status" value="1"/>
</dbReference>
<dbReference type="GO" id="GO:0006273">
    <property type="term" value="P:lagging strand elongation"/>
    <property type="evidence" value="ECO:0007669"/>
    <property type="project" value="TreeGrafter"/>
</dbReference>
<feature type="region of interest" description="Disordered" evidence="13">
    <location>
        <begin position="70"/>
        <end position="162"/>
    </location>
</feature>
<dbReference type="STRING" id="307507.A0A2V0NZV2"/>
<feature type="compositionally biased region" description="Low complexity" evidence="13">
    <location>
        <begin position="254"/>
        <end position="270"/>
    </location>
</feature>
<keyword evidence="5 12" id="KW-0235">DNA replication</keyword>
<feature type="compositionally biased region" description="Gly residues" evidence="13">
    <location>
        <begin position="1767"/>
        <end position="1777"/>
    </location>
</feature>
<dbReference type="InterPro" id="IPR023211">
    <property type="entry name" value="DNA_pol_palm_dom_sf"/>
</dbReference>
<dbReference type="Pfam" id="PF03104">
    <property type="entry name" value="DNA_pol_B_exo1"/>
    <property type="match status" value="1"/>
</dbReference>
<dbReference type="InterPro" id="IPR036397">
    <property type="entry name" value="RNaseH_sf"/>
</dbReference>
<reference evidence="18 19" key="1">
    <citation type="journal article" date="2018" name="Sci. Rep.">
        <title>Raphidocelis subcapitata (=Pseudokirchneriella subcapitata) provides an insight into genome evolution and environmental adaptations in the Sphaeropleales.</title>
        <authorList>
            <person name="Suzuki S."/>
            <person name="Yamaguchi H."/>
            <person name="Nakajima N."/>
            <person name="Kawachi M."/>
        </authorList>
    </citation>
    <scope>NUCLEOTIDE SEQUENCE [LARGE SCALE GENOMIC DNA]</scope>
    <source>
        <strain evidence="18 19">NIES-35</strain>
    </source>
</reference>
<dbReference type="InterPro" id="IPR015088">
    <property type="entry name" value="Znf_DNA-dir_DNA_pol_B_alpha"/>
</dbReference>
<dbReference type="GO" id="GO:0003697">
    <property type="term" value="F:single-stranded DNA binding"/>
    <property type="evidence" value="ECO:0007669"/>
    <property type="project" value="TreeGrafter"/>
</dbReference>
<feature type="compositionally biased region" description="Low complexity" evidence="13">
    <location>
        <begin position="233"/>
        <end position="247"/>
    </location>
</feature>
<dbReference type="Gene3D" id="3.30.420.10">
    <property type="entry name" value="Ribonuclease H-like superfamily/Ribonuclease H"/>
    <property type="match status" value="1"/>
</dbReference>
<keyword evidence="3 12" id="KW-0808">Transferase</keyword>
<protein>
    <recommendedName>
        <fullName evidence="12">DNA polymerase</fullName>
        <ecNumber evidence="12">2.7.7.7</ecNumber>
    </recommendedName>
</protein>
<dbReference type="GO" id="GO:1902975">
    <property type="term" value="P:mitotic DNA replication initiation"/>
    <property type="evidence" value="ECO:0007669"/>
    <property type="project" value="InterPro"/>
</dbReference>